<name>A0A9P6HMA9_9AGAM</name>
<keyword evidence="2" id="KW-1133">Transmembrane helix</keyword>
<organism evidence="3 4">
    <name type="scientific">Thelephora terrestris</name>
    <dbReference type="NCBI Taxonomy" id="56493"/>
    <lineage>
        <taxon>Eukaryota</taxon>
        <taxon>Fungi</taxon>
        <taxon>Dikarya</taxon>
        <taxon>Basidiomycota</taxon>
        <taxon>Agaricomycotina</taxon>
        <taxon>Agaricomycetes</taxon>
        <taxon>Thelephorales</taxon>
        <taxon>Thelephoraceae</taxon>
        <taxon>Thelephora</taxon>
    </lineage>
</organism>
<evidence type="ECO:0008006" key="5">
    <source>
        <dbReference type="Google" id="ProtNLM"/>
    </source>
</evidence>
<comment type="caution">
    <text evidence="3">The sequence shown here is derived from an EMBL/GenBank/DDBJ whole genome shotgun (WGS) entry which is preliminary data.</text>
</comment>
<evidence type="ECO:0000256" key="1">
    <source>
        <dbReference type="SAM" id="MobiDB-lite"/>
    </source>
</evidence>
<dbReference type="Proteomes" id="UP000736335">
    <property type="component" value="Unassembled WGS sequence"/>
</dbReference>
<feature type="compositionally biased region" description="Basic and acidic residues" evidence="1">
    <location>
        <begin position="490"/>
        <end position="502"/>
    </location>
</feature>
<evidence type="ECO:0000256" key="2">
    <source>
        <dbReference type="SAM" id="Phobius"/>
    </source>
</evidence>
<evidence type="ECO:0000313" key="3">
    <source>
        <dbReference type="EMBL" id="KAF9790405.1"/>
    </source>
</evidence>
<sequence>MLLTPALALFGILFNFYALVHITSDWDGLASRRWHALGRAIHSLEETTVTVYENYLDIVTPPPLTSSPVYLAPIRRAEWVYRSSAVRVLDLIDSSSKVQTTSDVAASPLLSLSPTDSMGPVASAGIIPPTLTSPTHPATFGPSPTYDPLSVATTSSRAQFWSLACFASCVVCALVFTWFKNRRYRRSIMTPRPVLTCDVHCQIPVEDFHSVNTATPMPSYSGTEGGFSEFRSERFQSHSHNTNVGLPSVSRTFPVVITNSDGQALFKAEIQLSSNHVITELTATASTVSFSIDVVASMDIPTVSEWYMPTRDDGGVPCKAEDSLFLLLVRGSNDRPSLSEESQNSDYASELEGEPPSVEKAQETVAQALGPDCDAEDTSTCYVPPLGSPMCPVTVPFHWRGFSAFETALINSGKETRRENAHKGNCSHRREARNSIRPRDVRFAWLKDIYTCGDSHLDGCDCEEALAEHAIDEKHPHPQVLSKIFHDHDRAPEFDRDAHSGERGSGMRKQAHTVSPGLSVRSEMSPTGIFDPAKPRPTAHSEPLLAGGKELAGRDSTVALMPSFSVVSSELPLRCRSSGISTPEEFSDEGLGEQSMSLEEDDIRTGFTHPEFAGITHPASGSCSPLSPVVPAQVDLMMGALEPLLAGYASPPSPEEAALVHPAPISSPLDYSPLQYSPSSDRAHSPARHTATPEYDDWAGESTEDDDVDPESVLETEPQFPTYRLQELAIPSTPRRTRSPTQSA</sequence>
<reference evidence="3" key="2">
    <citation type="submission" date="2020-11" db="EMBL/GenBank/DDBJ databases">
        <authorList>
            <consortium name="DOE Joint Genome Institute"/>
            <person name="Kuo A."/>
            <person name="Miyauchi S."/>
            <person name="Kiss E."/>
            <person name="Drula E."/>
            <person name="Kohler A."/>
            <person name="Sanchez-Garcia M."/>
            <person name="Andreopoulos B."/>
            <person name="Barry K.W."/>
            <person name="Bonito G."/>
            <person name="Buee M."/>
            <person name="Carver A."/>
            <person name="Chen C."/>
            <person name="Cichocki N."/>
            <person name="Clum A."/>
            <person name="Culley D."/>
            <person name="Crous P.W."/>
            <person name="Fauchery L."/>
            <person name="Girlanda M."/>
            <person name="Hayes R."/>
            <person name="Keri Z."/>
            <person name="Labutti K."/>
            <person name="Lipzen A."/>
            <person name="Lombard V."/>
            <person name="Magnuson J."/>
            <person name="Maillard F."/>
            <person name="Morin E."/>
            <person name="Murat C."/>
            <person name="Nolan M."/>
            <person name="Ohm R."/>
            <person name="Pangilinan J."/>
            <person name="Pereira M."/>
            <person name="Perotto S."/>
            <person name="Peter M."/>
            <person name="Riley R."/>
            <person name="Sitrit Y."/>
            <person name="Stielow B."/>
            <person name="Szollosi G."/>
            <person name="Zifcakova L."/>
            <person name="Stursova M."/>
            <person name="Spatafora J.W."/>
            <person name="Tedersoo L."/>
            <person name="Vaario L.-M."/>
            <person name="Yamada A."/>
            <person name="Yan M."/>
            <person name="Wang P."/>
            <person name="Xu J."/>
            <person name="Bruns T."/>
            <person name="Baldrian P."/>
            <person name="Vilgalys R."/>
            <person name="Henrissat B."/>
            <person name="Grigoriev I.V."/>
            <person name="Hibbett D."/>
            <person name="Nagy L.G."/>
            <person name="Martin F.M."/>
        </authorList>
    </citation>
    <scope>NUCLEOTIDE SEQUENCE</scope>
    <source>
        <strain evidence="3">UH-Tt-Lm1</strain>
    </source>
</reference>
<feature type="region of interest" description="Disordered" evidence="1">
    <location>
        <begin position="490"/>
        <end position="524"/>
    </location>
</feature>
<keyword evidence="2" id="KW-0812">Transmembrane</keyword>
<feature type="region of interest" description="Disordered" evidence="1">
    <location>
        <begin position="669"/>
        <end position="744"/>
    </location>
</feature>
<dbReference type="AlphaFoldDB" id="A0A9P6HMA9"/>
<reference evidence="3" key="1">
    <citation type="journal article" date="2020" name="Nat. Commun.">
        <title>Large-scale genome sequencing of mycorrhizal fungi provides insights into the early evolution of symbiotic traits.</title>
        <authorList>
            <person name="Miyauchi S."/>
            <person name="Kiss E."/>
            <person name="Kuo A."/>
            <person name="Drula E."/>
            <person name="Kohler A."/>
            <person name="Sanchez-Garcia M."/>
            <person name="Morin E."/>
            <person name="Andreopoulos B."/>
            <person name="Barry K.W."/>
            <person name="Bonito G."/>
            <person name="Buee M."/>
            <person name="Carver A."/>
            <person name="Chen C."/>
            <person name="Cichocki N."/>
            <person name="Clum A."/>
            <person name="Culley D."/>
            <person name="Crous P.W."/>
            <person name="Fauchery L."/>
            <person name="Girlanda M."/>
            <person name="Hayes R.D."/>
            <person name="Keri Z."/>
            <person name="LaButti K."/>
            <person name="Lipzen A."/>
            <person name="Lombard V."/>
            <person name="Magnuson J."/>
            <person name="Maillard F."/>
            <person name="Murat C."/>
            <person name="Nolan M."/>
            <person name="Ohm R.A."/>
            <person name="Pangilinan J."/>
            <person name="Pereira M.F."/>
            <person name="Perotto S."/>
            <person name="Peter M."/>
            <person name="Pfister S."/>
            <person name="Riley R."/>
            <person name="Sitrit Y."/>
            <person name="Stielow J.B."/>
            <person name="Szollosi G."/>
            <person name="Zifcakova L."/>
            <person name="Stursova M."/>
            <person name="Spatafora J.W."/>
            <person name="Tedersoo L."/>
            <person name="Vaario L.M."/>
            <person name="Yamada A."/>
            <person name="Yan M."/>
            <person name="Wang P."/>
            <person name="Xu J."/>
            <person name="Bruns T."/>
            <person name="Baldrian P."/>
            <person name="Vilgalys R."/>
            <person name="Dunand C."/>
            <person name="Henrissat B."/>
            <person name="Grigoriev I.V."/>
            <person name="Hibbett D."/>
            <person name="Nagy L.G."/>
            <person name="Martin F.M."/>
        </authorList>
    </citation>
    <scope>NUCLEOTIDE SEQUENCE</scope>
    <source>
        <strain evidence="3">UH-Tt-Lm1</strain>
    </source>
</reference>
<gene>
    <name evidence="3" type="ORF">BJ322DRAFT_1036233</name>
</gene>
<evidence type="ECO:0000313" key="4">
    <source>
        <dbReference type="Proteomes" id="UP000736335"/>
    </source>
</evidence>
<dbReference type="EMBL" id="WIUZ02000002">
    <property type="protein sequence ID" value="KAF9790405.1"/>
    <property type="molecule type" value="Genomic_DNA"/>
</dbReference>
<protein>
    <recommendedName>
        <fullName evidence="5">Transmembrane protein</fullName>
    </recommendedName>
</protein>
<proteinExistence type="predicted"/>
<feature type="transmembrane region" description="Helical" evidence="2">
    <location>
        <begin position="160"/>
        <end position="179"/>
    </location>
</feature>
<feature type="region of interest" description="Disordered" evidence="1">
    <location>
        <begin position="334"/>
        <end position="360"/>
    </location>
</feature>
<feature type="compositionally biased region" description="Acidic residues" evidence="1">
    <location>
        <begin position="694"/>
        <end position="714"/>
    </location>
</feature>
<keyword evidence="4" id="KW-1185">Reference proteome</keyword>
<feature type="compositionally biased region" description="Polar residues" evidence="1">
    <location>
        <begin position="334"/>
        <end position="347"/>
    </location>
</feature>
<keyword evidence="2" id="KW-0472">Membrane</keyword>
<accession>A0A9P6HMA9</accession>